<dbReference type="STRING" id="1547922.ISF6_2350"/>
<dbReference type="InterPro" id="IPR050204">
    <property type="entry name" value="AraC_XylS_family_regulators"/>
</dbReference>
<proteinExistence type="predicted"/>
<keyword evidence="6" id="KW-1185">Reference proteome</keyword>
<keyword evidence="3" id="KW-0804">Transcription</keyword>
<dbReference type="PANTHER" id="PTHR46796:SF2">
    <property type="entry name" value="TRANSCRIPTIONAL REGULATORY PROTEIN"/>
    <property type="match status" value="1"/>
</dbReference>
<dbReference type="PROSITE" id="PS01124">
    <property type="entry name" value="HTH_ARAC_FAMILY_2"/>
    <property type="match status" value="1"/>
</dbReference>
<accession>A0A0K8P2W2</accession>
<reference evidence="5 6" key="2">
    <citation type="journal article" date="2016" name="Science">
        <title>A bacterium that degrades and assimilates poly(ethylene terephthalate).</title>
        <authorList>
            <person name="Yoshida S."/>
            <person name="Hiraga K."/>
            <person name="Takehana T."/>
            <person name="Taniguchi I."/>
            <person name="Yamaji H."/>
            <person name="Maeda Y."/>
            <person name="Toyohara K."/>
            <person name="Miyamoto K."/>
            <person name="Kimura Y."/>
            <person name="Oda K."/>
        </authorList>
    </citation>
    <scope>NUCLEOTIDE SEQUENCE [LARGE SCALE GENOMIC DNA]</scope>
    <source>
        <strain evidence="6">NBRC 110686 / TISTR 2288 / 201-F6</strain>
    </source>
</reference>
<dbReference type="SUPFAM" id="SSF51215">
    <property type="entry name" value="Regulatory protein AraC"/>
    <property type="match status" value="1"/>
</dbReference>
<dbReference type="AlphaFoldDB" id="A0A0K8P2W2"/>
<protein>
    <submittedName>
        <fullName evidence="5">Transcriptional regulator, AraC family</fullName>
    </submittedName>
</protein>
<dbReference type="Pfam" id="PF02311">
    <property type="entry name" value="AraC_binding"/>
    <property type="match status" value="1"/>
</dbReference>
<evidence type="ECO:0000256" key="1">
    <source>
        <dbReference type="ARBA" id="ARBA00023015"/>
    </source>
</evidence>
<feature type="domain" description="HTH araC/xylS-type" evidence="4">
    <location>
        <begin position="178"/>
        <end position="275"/>
    </location>
</feature>
<keyword evidence="1" id="KW-0805">Transcription regulation</keyword>
<organism evidence="5 6">
    <name type="scientific">Piscinibacter sakaiensis</name>
    <name type="common">Ideonella sakaiensis</name>
    <dbReference type="NCBI Taxonomy" id="1547922"/>
    <lineage>
        <taxon>Bacteria</taxon>
        <taxon>Pseudomonadati</taxon>
        <taxon>Pseudomonadota</taxon>
        <taxon>Betaproteobacteria</taxon>
        <taxon>Burkholderiales</taxon>
        <taxon>Sphaerotilaceae</taxon>
        <taxon>Piscinibacter</taxon>
    </lineage>
</organism>
<dbReference type="Pfam" id="PF12833">
    <property type="entry name" value="HTH_18"/>
    <property type="match status" value="1"/>
</dbReference>
<evidence type="ECO:0000256" key="2">
    <source>
        <dbReference type="ARBA" id="ARBA00023125"/>
    </source>
</evidence>
<sequence>MPDHPLDGPADRAEFRRLGTRAGVELYRASIVRHAFDAHRHDGFGLGCVTHGAQRFRYRGAEHLAPAGALVLMNPGELHTGRAADAAGWRYRMVYLEPAVLEAASGVRGWDFAAPVVQDPAAARRLLHWLDQLWRADAGLAADAALGELAALLRPLARTARAAAEGRRPPDPGETALARAVERMHAGLGEPLDLATLAAAAGLSPFHFQRRFKAAHGVTPHQMLMALRLAEAQRRLAAGQAPAEVAAEVGLADQAHLTRRFARMYGVTPARYQQQVGTRPRGRAAPTLRG</sequence>
<reference evidence="6" key="1">
    <citation type="submission" date="2015-07" db="EMBL/GenBank/DDBJ databases">
        <title>Discovery of a poly(ethylene terephthalate assimilation.</title>
        <authorList>
            <person name="Yoshida S."/>
            <person name="Hiraga K."/>
            <person name="Takehana T."/>
            <person name="Taniguchi I."/>
            <person name="Yamaji H."/>
            <person name="Maeda Y."/>
            <person name="Toyohara K."/>
            <person name="Miyamoto K."/>
            <person name="Kimura Y."/>
            <person name="Oda K."/>
        </authorList>
    </citation>
    <scope>NUCLEOTIDE SEQUENCE [LARGE SCALE GENOMIC DNA]</scope>
    <source>
        <strain evidence="6">NBRC 110686 / TISTR 2288 / 201-F6</strain>
    </source>
</reference>
<dbReference type="PANTHER" id="PTHR46796">
    <property type="entry name" value="HTH-TYPE TRANSCRIPTIONAL ACTIVATOR RHAS-RELATED"/>
    <property type="match status" value="1"/>
</dbReference>
<evidence type="ECO:0000313" key="5">
    <source>
        <dbReference type="EMBL" id="GAP36510.1"/>
    </source>
</evidence>
<dbReference type="Proteomes" id="UP000037660">
    <property type="component" value="Unassembled WGS sequence"/>
</dbReference>
<keyword evidence="2" id="KW-0238">DNA-binding</keyword>
<dbReference type="GO" id="GO:0003700">
    <property type="term" value="F:DNA-binding transcription factor activity"/>
    <property type="evidence" value="ECO:0007669"/>
    <property type="project" value="InterPro"/>
</dbReference>
<dbReference type="EMBL" id="BBYR01000036">
    <property type="protein sequence ID" value="GAP36510.1"/>
    <property type="molecule type" value="Genomic_DNA"/>
</dbReference>
<dbReference type="InterPro" id="IPR009057">
    <property type="entry name" value="Homeodomain-like_sf"/>
</dbReference>
<dbReference type="SUPFAM" id="SSF46689">
    <property type="entry name" value="Homeodomain-like"/>
    <property type="match status" value="2"/>
</dbReference>
<dbReference type="GO" id="GO:0043565">
    <property type="term" value="F:sequence-specific DNA binding"/>
    <property type="evidence" value="ECO:0007669"/>
    <property type="project" value="InterPro"/>
</dbReference>
<evidence type="ECO:0000256" key="3">
    <source>
        <dbReference type="ARBA" id="ARBA00023163"/>
    </source>
</evidence>
<name>A0A0K8P2W2_PISS1</name>
<evidence type="ECO:0000313" key="6">
    <source>
        <dbReference type="Proteomes" id="UP000037660"/>
    </source>
</evidence>
<dbReference type="InterPro" id="IPR037923">
    <property type="entry name" value="HTH-like"/>
</dbReference>
<evidence type="ECO:0000259" key="4">
    <source>
        <dbReference type="PROSITE" id="PS01124"/>
    </source>
</evidence>
<dbReference type="Gene3D" id="1.10.10.60">
    <property type="entry name" value="Homeodomain-like"/>
    <property type="match status" value="1"/>
</dbReference>
<dbReference type="InterPro" id="IPR018060">
    <property type="entry name" value="HTH_AraC"/>
</dbReference>
<comment type="caution">
    <text evidence="5">The sequence shown here is derived from an EMBL/GenBank/DDBJ whole genome shotgun (WGS) entry which is preliminary data.</text>
</comment>
<gene>
    <name evidence="5" type="ORF">ISF6_2350</name>
</gene>
<dbReference type="SMART" id="SM00342">
    <property type="entry name" value="HTH_ARAC"/>
    <property type="match status" value="1"/>
</dbReference>
<dbReference type="InterPro" id="IPR003313">
    <property type="entry name" value="AraC-bd"/>
</dbReference>